<evidence type="ECO:0000313" key="12">
    <source>
        <dbReference type="Proteomes" id="UP000199657"/>
    </source>
</evidence>
<proteinExistence type="inferred from homology"/>
<dbReference type="Proteomes" id="UP000199657">
    <property type="component" value="Unassembled WGS sequence"/>
</dbReference>
<dbReference type="SMART" id="SM00739">
    <property type="entry name" value="KOW"/>
    <property type="match status" value="1"/>
</dbReference>
<dbReference type="InterPro" id="IPR014722">
    <property type="entry name" value="Rib_uL2_dom2"/>
</dbReference>
<accession>A0A1H8USZ5</accession>
<organism evidence="11 12">
    <name type="scientific">Aquisalimonas asiatica</name>
    <dbReference type="NCBI Taxonomy" id="406100"/>
    <lineage>
        <taxon>Bacteria</taxon>
        <taxon>Pseudomonadati</taxon>
        <taxon>Pseudomonadota</taxon>
        <taxon>Gammaproteobacteria</taxon>
        <taxon>Chromatiales</taxon>
        <taxon>Ectothiorhodospiraceae</taxon>
        <taxon>Aquisalimonas</taxon>
    </lineage>
</organism>
<dbReference type="InterPro" id="IPR041988">
    <property type="entry name" value="Ribosomal_uL24_KOW"/>
</dbReference>
<dbReference type="STRING" id="406100.SAMN04488052_10814"/>
<dbReference type="Pfam" id="PF00467">
    <property type="entry name" value="KOW"/>
    <property type="match status" value="1"/>
</dbReference>
<reference evidence="11 12" key="1">
    <citation type="submission" date="2016-10" db="EMBL/GenBank/DDBJ databases">
        <authorList>
            <person name="de Groot N.N."/>
        </authorList>
    </citation>
    <scope>NUCLEOTIDE SEQUENCE [LARGE SCALE GENOMIC DNA]</scope>
    <source>
        <strain evidence="11 12">CGMCC 1.6291</strain>
    </source>
</reference>
<comment type="subunit">
    <text evidence="8">Part of the 50S ribosomal subunit.</text>
</comment>
<comment type="function">
    <text evidence="7 8">One of the proteins that surrounds the polypeptide exit tunnel on the outside of the subunit.</text>
</comment>
<dbReference type="GO" id="GO:0003735">
    <property type="term" value="F:structural constituent of ribosome"/>
    <property type="evidence" value="ECO:0007669"/>
    <property type="project" value="InterPro"/>
</dbReference>
<dbReference type="FunFam" id="2.30.30.30:FF:000004">
    <property type="entry name" value="50S ribosomal protein L24"/>
    <property type="match status" value="1"/>
</dbReference>
<evidence type="ECO:0000256" key="6">
    <source>
        <dbReference type="ARBA" id="ARBA00035206"/>
    </source>
</evidence>
<dbReference type="SUPFAM" id="SSF50104">
    <property type="entry name" value="Translation proteins SH3-like domain"/>
    <property type="match status" value="1"/>
</dbReference>
<dbReference type="InterPro" id="IPR005824">
    <property type="entry name" value="KOW"/>
</dbReference>
<protein>
    <recommendedName>
        <fullName evidence="6 8">Large ribosomal subunit protein uL24</fullName>
    </recommendedName>
</protein>
<dbReference type="GO" id="GO:0005840">
    <property type="term" value="C:ribosome"/>
    <property type="evidence" value="ECO:0007669"/>
    <property type="project" value="UniProtKB-KW"/>
</dbReference>
<dbReference type="EMBL" id="FOEG01000008">
    <property type="protein sequence ID" value="SEP06034.1"/>
    <property type="molecule type" value="Genomic_DNA"/>
</dbReference>
<name>A0A1H8USZ5_9GAMM</name>
<dbReference type="InterPro" id="IPR008991">
    <property type="entry name" value="Translation_prot_SH3-like_sf"/>
</dbReference>
<dbReference type="InterPro" id="IPR057264">
    <property type="entry name" value="Ribosomal_uL24_C"/>
</dbReference>
<evidence type="ECO:0000256" key="7">
    <source>
        <dbReference type="ARBA" id="ARBA00058688"/>
    </source>
</evidence>
<dbReference type="Gene3D" id="2.30.30.30">
    <property type="match status" value="1"/>
</dbReference>
<comment type="function">
    <text evidence="8">One of two assembly initiator proteins, it binds directly to the 5'-end of the 23S rRNA, where it nucleates assembly of the 50S subunit.</text>
</comment>
<dbReference type="OrthoDB" id="9807419at2"/>
<evidence type="ECO:0000256" key="8">
    <source>
        <dbReference type="HAMAP-Rule" id="MF_01326"/>
    </source>
</evidence>
<evidence type="ECO:0000256" key="4">
    <source>
        <dbReference type="ARBA" id="ARBA00022980"/>
    </source>
</evidence>
<comment type="similarity">
    <text evidence="1 8 9">Belongs to the universal ribosomal protein uL24 family.</text>
</comment>
<dbReference type="AlphaFoldDB" id="A0A1H8USZ5"/>
<dbReference type="GO" id="GO:0006412">
    <property type="term" value="P:translation"/>
    <property type="evidence" value="ECO:0007669"/>
    <property type="project" value="UniProtKB-UniRule"/>
</dbReference>
<keyword evidence="12" id="KW-1185">Reference proteome</keyword>
<feature type="domain" description="KOW" evidence="10">
    <location>
        <begin position="3"/>
        <end position="30"/>
    </location>
</feature>
<dbReference type="HAMAP" id="MF_01326_B">
    <property type="entry name" value="Ribosomal_uL24_B"/>
    <property type="match status" value="1"/>
</dbReference>
<gene>
    <name evidence="8" type="primary">rplX</name>
    <name evidence="11" type="ORF">SAMN04488052_10814</name>
</gene>
<dbReference type="RefSeq" id="WP_091645235.1">
    <property type="nucleotide sequence ID" value="NZ_FOEG01000008.1"/>
</dbReference>
<dbReference type="InterPro" id="IPR005825">
    <property type="entry name" value="Ribosomal_uL24_CS"/>
</dbReference>
<dbReference type="InterPro" id="IPR003256">
    <property type="entry name" value="Ribosomal_uL24"/>
</dbReference>
<keyword evidence="5 8" id="KW-0687">Ribonucleoprotein</keyword>
<evidence type="ECO:0000259" key="10">
    <source>
        <dbReference type="SMART" id="SM00739"/>
    </source>
</evidence>
<evidence type="ECO:0000256" key="1">
    <source>
        <dbReference type="ARBA" id="ARBA00010618"/>
    </source>
</evidence>
<dbReference type="CDD" id="cd06089">
    <property type="entry name" value="KOW_RPL26"/>
    <property type="match status" value="1"/>
</dbReference>
<evidence type="ECO:0000313" key="11">
    <source>
        <dbReference type="EMBL" id="SEP06034.1"/>
    </source>
</evidence>
<dbReference type="GO" id="GO:1990904">
    <property type="term" value="C:ribonucleoprotein complex"/>
    <property type="evidence" value="ECO:0007669"/>
    <property type="project" value="UniProtKB-KW"/>
</dbReference>
<dbReference type="Pfam" id="PF17136">
    <property type="entry name" value="ribosomal_L24"/>
    <property type="match status" value="1"/>
</dbReference>
<dbReference type="PROSITE" id="PS01108">
    <property type="entry name" value="RIBOSOMAL_L24"/>
    <property type="match status" value="1"/>
</dbReference>
<evidence type="ECO:0000256" key="5">
    <source>
        <dbReference type="ARBA" id="ARBA00023274"/>
    </source>
</evidence>
<evidence type="ECO:0000256" key="3">
    <source>
        <dbReference type="ARBA" id="ARBA00022884"/>
    </source>
</evidence>
<keyword evidence="2 8" id="KW-0699">rRNA-binding</keyword>
<sequence length="106" mass="11808">MQKIKKGDDVIVVAGKDKGRRGTVVRVLRDENQVVVENVNMVKRHIKANPQRGESGGIQEKEAPVDLSNVQIYNHKAGKGDRVGIKVMEDGRKARYFKSNNEPVDA</sequence>
<evidence type="ECO:0000256" key="9">
    <source>
        <dbReference type="RuleBase" id="RU003477"/>
    </source>
</evidence>
<dbReference type="GO" id="GO:0019843">
    <property type="term" value="F:rRNA binding"/>
    <property type="evidence" value="ECO:0007669"/>
    <property type="project" value="UniProtKB-UniRule"/>
</dbReference>
<keyword evidence="4 8" id="KW-0689">Ribosomal protein</keyword>
<dbReference type="PANTHER" id="PTHR12903">
    <property type="entry name" value="MITOCHONDRIAL RIBOSOMAL PROTEIN L24"/>
    <property type="match status" value="1"/>
</dbReference>
<dbReference type="NCBIfam" id="TIGR01079">
    <property type="entry name" value="rplX_bact"/>
    <property type="match status" value="1"/>
</dbReference>
<evidence type="ECO:0000256" key="2">
    <source>
        <dbReference type="ARBA" id="ARBA00022730"/>
    </source>
</evidence>
<keyword evidence="3 8" id="KW-0694">RNA-binding</keyword>